<keyword evidence="2" id="KW-1185">Reference proteome</keyword>
<dbReference type="OrthoDB" id="1297104at2759"/>
<name>A0A1Q3D5D9_CEPFO</name>
<accession>A0A1Q3D5D9</accession>
<evidence type="ECO:0000313" key="2">
    <source>
        <dbReference type="Proteomes" id="UP000187406"/>
    </source>
</evidence>
<dbReference type="InParanoid" id="A0A1Q3D5D9"/>
<evidence type="ECO:0000313" key="1">
    <source>
        <dbReference type="EMBL" id="GAV87488.1"/>
    </source>
</evidence>
<dbReference type="Pfam" id="PF14223">
    <property type="entry name" value="Retrotran_gag_2"/>
    <property type="match status" value="1"/>
</dbReference>
<dbReference type="PANTHER" id="PTHR47481">
    <property type="match status" value="1"/>
</dbReference>
<protein>
    <submittedName>
        <fullName evidence="1">UBN2_3 domain-containing protein</fullName>
    </submittedName>
</protein>
<reference evidence="2" key="1">
    <citation type="submission" date="2016-04" db="EMBL/GenBank/DDBJ databases">
        <title>Cephalotus genome sequencing.</title>
        <authorList>
            <person name="Fukushima K."/>
            <person name="Hasebe M."/>
            <person name="Fang X."/>
        </authorList>
    </citation>
    <scope>NUCLEOTIDE SEQUENCE [LARGE SCALE GENOMIC DNA]</scope>
    <source>
        <strain evidence="2">cv. St1</strain>
    </source>
</reference>
<organism evidence="1 2">
    <name type="scientific">Cephalotus follicularis</name>
    <name type="common">Albany pitcher plant</name>
    <dbReference type="NCBI Taxonomy" id="3775"/>
    <lineage>
        <taxon>Eukaryota</taxon>
        <taxon>Viridiplantae</taxon>
        <taxon>Streptophyta</taxon>
        <taxon>Embryophyta</taxon>
        <taxon>Tracheophyta</taxon>
        <taxon>Spermatophyta</taxon>
        <taxon>Magnoliopsida</taxon>
        <taxon>eudicotyledons</taxon>
        <taxon>Gunneridae</taxon>
        <taxon>Pentapetalae</taxon>
        <taxon>rosids</taxon>
        <taxon>fabids</taxon>
        <taxon>Oxalidales</taxon>
        <taxon>Cephalotaceae</taxon>
        <taxon>Cephalotus</taxon>
    </lineage>
</organism>
<dbReference type="PANTHER" id="PTHR47481:SF22">
    <property type="entry name" value="RETROTRANSPOSON GAG DOMAIN-CONTAINING PROTEIN"/>
    <property type="match status" value="1"/>
</dbReference>
<dbReference type="AlphaFoldDB" id="A0A1Q3D5D9"/>
<proteinExistence type="predicted"/>
<dbReference type="EMBL" id="BDDD01004339">
    <property type="protein sequence ID" value="GAV87488.1"/>
    <property type="molecule type" value="Genomic_DNA"/>
</dbReference>
<sequence>MSSSTSSNSSSPQAIIQPPVANIHHFLSIKLNASNYLIWHSQFIALLRGYDLFSYVDGTAQPPPTQLDDGSPNPSYILWHKQDQLLLSWLLSSLTESVHAHVLGLECSHAVWKYLSSAFSSQSQARIMQLRLSLHSLKKGADSMSSYLLKAKSISDELSLASKPISDDDMVLYILGGLSSEYASLVPPSPPELLLSVLLISMVSCSMKRFEFNRLLLQTSPLPQLLWLSQIVHLIT</sequence>
<dbReference type="Proteomes" id="UP000187406">
    <property type="component" value="Unassembled WGS sequence"/>
</dbReference>
<gene>
    <name evidence="1" type="ORF">CFOL_v3_30914</name>
</gene>
<comment type="caution">
    <text evidence="1">The sequence shown here is derived from an EMBL/GenBank/DDBJ whole genome shotgun (WGS) entry which is preliminary data.</text>
</comment>